<gene>
    <name evidence="1" type="ORF">AC1_1220</name>
</gene>
<comment type="caution">
    <text evidence="1">The sequence shown here is derived from an EMBL/GenBank/DDBJ whole genome shotgun (WGS) entry which is preliminary data.</text>
</comment>
<evidence type="ECO:0000313" key="1">
    <source>
        <dbReference type="EMBL" id="EDT23041.1"/>
    </source>
</evidence>
<name>A0AAV3BMM0_CLOPF</name>
<reference evidence="1 2" key="1">
    <citation type="submission" date="2007-07" db="EMBL/GenBank/DDBJ databases">
        <title>Annotation of Clostridium perfringens B str. ATCC 3626.</title>
        <authorList>
            <person name="Paulsen I."/>
            <person name="Sebastian Y."/>
        </authorList>
    </citation>
    <scope>NUCLEOTIDE SEQUENCE [LARGE SCALE GENOMIC DNA]</scope>
    <source>
        <strain evidence="2">B str. ATCC 3626</strain>
    </source>
</reference>
<sequence>MEKRKLSFILTMRNVNLFPLASNLNLSMSFILTMRNVNDLHIYL</sequence>
<accession>A0AAV3BMM0</accession>
<protein>
    <submittedName>
        <fullName evidence="1">Uncharacterized protein</fullName>
    </submittedName>
</protein>
<proteinExistence type="predicted"/>
<dbReference type="Proteomes" id="UP000004342">
    <property type="component" value="Unassembled WGS sequence"/>
</dbReference>
<organism evidence="1 2">
    <name type="scientific">Clostridium perfringens B str. ATCC 3626</name>
    <dbReference type="NCBI Taxonomy" id="451754"/>
    <lineage>
        <taxon>Bacteria</taxon>
        <taxon>Bacillati</taxon>
        <taxon>Bacillota</taxon>
        <taxon>Clostridia</taxon>
        <taxon>Eubacteriales</taxon>
        <taxon>Clostridiaceae</taxon>
        <taxon>Clostridium</taxon>
    </lineage>
</organism>
<dbReference type="AlphaFoldDB" id="A0AAV3BMM0"/>
<dbReference type="EMBL" id="ABDV01000023">
    <property type="protein sequence ID" value="EDT23041.1"/>
    <property type="molecule type" value="Genomic_DNA"/>
</dbReference>
<evidence type="ECO:0000313" key="2">
    <source>
        <dbReference type="Proteomes" id="UP000004342"/>
    </source>
</evidence>